<dbReference type="STRING" id="999627.SAMN05216236_11656"/>
<accession>A0A1I7CF89</accession>
<gene>
    <name evidence="2" type="ORF">SAMN05216236_11656</name>
</gene>
<keyword evidence="3" id="KW-1185">Reference proteome</keyword>
<feature type="region of interest" description="Disordered" evidence="1">
    <location>
        <begin position="26"/>
        <end position="63"/>
    </location>
</feature>
<sequence length="176" mass="19852">MSPRFLTERNCQIRCDKRWPTQLQHPGCRRLMKDRDRSGSHGTGYGQSGDNRQSNTQGTDGANSDVTALRLRVSMPMASYRQPIVDGAISINEAKRLLRETLMLQQVLIEIKGSLEEESVGAVPWRSACGARDFWFGTPLTRGAEPAPIPPSIRPRRNRSARGHDPASRWNILRMR</sequence>
<feature type="region of interest" description="Disordered" evidence="1">
    <location>
        <begin position="145"/>
        <end position="167"/>
    </location>
</feature>
<evidence type="ECO:0000313" key="3">
    <source>
        <dbReference type="Proteomes" id="UP000182466"/>
    </source>
</evidence>
<feature type="compositionally biased region" description="Polar residues" evidence="1">
    <location>
        <begin position="48"/>
        <end position="63"/>
    </location>
</feature>
<dbReference type="Proteomes" id="UP000182466">
    <property type="component" value="Unassembled WGS sequence"/>
</dbReference>
<evidence type="ECO:0000313" key="2">
    <source>
        <dbReference type="EMBL" id="SFT98061.1"/>
    </source>
</evidence>
<dbReference type="EMBL" id="FPAW01000016">
    <property type="protein sequence ID" value="SFT98061.1"/>
    <property type="molecule type" value="Genomic_DNA"/>
</dbReference>
<evidence type="ECO:0000256" key="1">
    <source>
        <dbReference type="SAM" id="MobiDB-lite"/>
    </source>
</evidence>
<dbReference type="AlphaFoldDB" id="A0A1I7CF89"/>
<protein>
    <submittedName>
        <fullName evidence="2">Uncharacterized protein</fullName>
    </submittedName>
</protein>
<organism evidence="2 3">
    <name type="scientific">Sedimentitalea nanhaiensis</name>
    <dbReference type="NCBI Taxonomy" id="999627"/>
    <lineage>
        <taxon>Bacteria</taxon>
        <taxon>Pseudomonadati</taxon>
        <taxon>Pseudomonadota</taxon>
        <taxon>Alphaproteobacteria</taxon>
        <taxon>Rhodobacterales</taxon>
        <taxon>Paracoccaceae</taxon>
        <taxon>Sedimentitalea</taxon>
    </lineage>
</organism>
<proteinExistence type="predicted"/>
<name>A0A1I7CF89_9RHOB</name>
<reference evidence="2 3" key="1">
    <citation type="submission" date="2016-10" db="EMBL/GenBank/DDBJ databases">
        <authorList>
            <person name="de Groot N.N."/>
        </authorList>
    </citation>
    <scope>NUCLEOTIDE SEQUENCE [LARGE SCALE GENOMIC DNA]</scope>
    <source>
        <strain evidence="2 3">CGMCC 1.10959</strain>
    </source>
</reference>